<dbReference type="SUPFAM" id="SSF109604">
    <property type="entry name" value="HD-domain/PDEase-like"/>
    <property type="match status" value="1"/>
</dbReference>
<dbReference type="InterPro" id="IPR004365">
    <property type="entry name" value="NA-bd_OB_tRNA"/>
</dbReference>
<keyword evidence="1 4" id="KW-0378">Hydrolase</keyword>
<dbReference type="GO" id="GO:0016787">
    <property type="term" value="F:hydrolase activity"/>
    <property type="evidence" value="ECO:0007669"/>
    <property type="project" value="UniProtKB-KW"/>
</dbReference>
<dbReference type="InterPro" id="IPR006674">
    <property type="entry name" value="HD_domain"/>
</dbReference>
<dbReference type="Pfam" id="PF01966">
    <property type="entry name" value="HD"/>
    <property type="match status" value="1"/>
</dbReference>
<accession>A0A2Z4ADH5</accession>
<feature type="domain" description="HD" evidence="3">
    <location>
        <begin position="172"/>
        <end position="292"/>
    </location>
</feature>
<dbReference type="Proteomes" id="UP000247465">
    <property type="component" value="Chromosome"/>
</dbReference>
<organism evidence="4 5">
    <name type="scientific">Candidatus Moanibacter tarae</name>
    <dbReference type="NCBI Taxonomy" id="2200854"/>
    <lineage>
        <taxon>Bacteria</taxon>
        <taxon>Pseudomonadati</taxon>
        <taxon>Verrucomicrobiota</taxon>
        <taxon>Opitutia</taxon>
        <taxon>Puniceicoccales</taxon>
        <taxon>Puniceicoccales incertae sedis</taxon>
        <taxon>Candidatus Moanibacter</taxon>
    </lineage>
</organism>
<evidence type="ECO:0000259" key="2">
    <source>
        <dbReference type="Pfam" id="PF01336"/>
    </source>
</evidence>
<dbReference type="EC" id="3.1.-.-" evidence="4"/>
<dbReference type="AlphaFoldDB" id="A0A2Z4ADH5"/>
<dbReference type="KEGG" id="mtar:DF168_01509"/>
<dbReference type="Gene3D" id="1.10.3210.10">
    <property type="entry name" value="Hypothetical protein af1432"/>
    <property type="match status" value="1"/>
</dbReference>
<gene>
    <name evidence="4" type="primary">yhaM</name>
    <name evidence="4" type="ORF">DF168_01509</name>
</gene>
<protein>
    <submittedName>
        <fullName evidence="4">3'-5' exoribonuclease YhaM</fullName>
        <ecNumber evidence="4">3.1.-.-</ecNumber>
    </submittedName>
</protein>
<evidence type="ECO:0000313" key="5">
    <source>
        <dbReference type="Proteomes" id="UP000247465"/>
    </source>
</evidence>
<dbReference type="GO" id="GO:0003676">
    <property type="term" value="F:nucleic acid binding"/>
    <property type="evidence" value="ECO:0007669"/>
    <property type="project" value="InterPro"/>
</dbReference>
<dbReference type="PANTHER" id="PTHR37294:SF1">
    <property type="entry name" value="3'-5' EXORIBONUCLEASE YHAM"/>
    <property type="match status" value="1"/>
</dbReference>
<dbReference type="GO" id="GO:0031125">
    <property type="term" value="P:rRNA 3'-end processing"/>
    <property type="evidence" value="ECO:0007669"/>
    <property type="project" value="TreeGrafter"/>
</dbReference>
<dbReference type="Pfam" id="PF01336">
    <property type="entry name" value="tRNA_anti-codon"/>
    <property type="match status" value="1"/>
</dbReference>
<evidence type="ECO:0000256" key="1">
    <source>
        <dbReference type="ARBA" id="ARBA00022801"/>
    </source>
</evidence>
<dbReference type="EMBL" id="CP029803">
    <property type="protein sequence ID" value="AWT60303.1"/>
    <property type="molecule type" value="Genomic_DNA"/>
</dbReference>
<reference evidence="4 5" key="1">
    <citation type="submission" date="2018-06" db="EMBL/GenBank/DDBJ databases">
        <title>Draft Genome Sequence of a Novel Marine Bacterium Related to the Verrucomicrobia.</title>
        <authorList>
            <person name="Vosseberg J."/>
            <person name="Martijn J."/>
            <person name="Ettema T.J.G."/>
        </authorList>
    </citation>
    <scope>NUCLEOTIDE SEQUENCE [LARGE SCALE GENOMIC DNA]</scope>
    <source>
        <strain evidence="4">TARA_B100001123</strain>
    </source>
</reference>
<proteinExistence type="predicted"/>
<feature type="domain" description="OB" evidence="2">
    <location>
        <begin position="31"/>
        <end position="87"/>
    </location>
</feature>
<evidence type="ECO:0000313" key="4">
    <source>
        <dbReference type="EMBL" id="AWT60303.1"/>
    </source>
</evidence>
<dbReference type="InterPro" id="IPR003607">
    <property type="entry name" value="HD/PDEase_dom"/>
</dbReference>
<sequence length="329" mass="36941">MKSPTIAELQSSDRSESVTFEAIFLFRKSAVKRARNGNEFLTVELGDCTGNFQFVCFNDNPTRSFFGNTEPGTPVKVSGHTDFYEERFSPRIHTAHSISEEELSDSSLMERLVASSVENSIDLWNELIDYTNQIREDRLRKTVHKVLSETEIELKFIPAAISMHHAYRSGLLEHTVNLCRACIALLPHYPDINKDLALSGVIVHDIGKTKEYTHHKQGLATTRSRIGILQGHVVLGYRIVRKAAIQCELSPELIERLEHIVLSHQGELEWGAACMASTPEAVFVSMLDNLDAKLGMVQQAIRTSLPNQEFSEYLPGLKSALLLHLNPKS</sequence>
<name>A0A2Z4ADH5_9BACT</name>
<dbReference type="InterPro" id="IPR050798">
    <property type="entry name" value="YhaM_exoribonuc/phosphodiest"/>
</dbReference>
<dbReference type="PANTHER" id="PTHR37294">
    <property type="entry name" value="3'-5' EXORIBONUCLEASE YHAM"/>
    <property type="match status" value="1"/>
</dbReference>
<dbReference type="CDD" id="cd00077">
    <property type="entry name" value="HDc"/>
    <property type="match status" value="1"/>
</dbReference>
<evidence type="ECO:0000259" key="3">
    <source>
        <dbReference type="Pfam" id="PF01966"/>
    </source>
</evidence>